<dbReference type="EMBL" id="BAAARB010000003">
    <property type="protein sequence ID" value="GAA2371089.1"/>
    <property type="molecule type" value="Genomic_DNA"/>
</dbReference>
<evidence type="ECO:0000313" key="2">
    <source>
        <dbReference type="Proteomes" id="UP001501170"/>
    </source>
</evidence>
<dbReference type="CDD" id="cd17040">
    <property type="entry name" value="Ubl_MoaD_like"/>
    <property type="match status" value="1"/>
</dbReference>
<dbReference type="InterPro" id="IPR012675">
    <property type="entry name" value="Beta-grasp_dom_sf"/>
</dbReference>
<protein>
    <submittedName>
        <fullName evidence="1">MoaD/ThiS family protein</fullName>
    </submittedName>
</protein>
<proteinExistence type="predicted"/>
<accession>A0ABN3H713</accession>
<dbReference type="Proteomes" id="UP001501170">
    <property type="component" value="Unassembled WGS sequence"/>
</dbReference>
<sequence length="78" mass="7900">MIIRYFAGAAEAAGRSEQTADGSAAVGDLKARLSGELGPEFERVLSCCSILVDGVRATDETVAAADATVDILPPFAGG</sequence>
<dbReference type="RefSeq" id="WP_222111237.1">
    <property type="nucleotide sequence ID" value="NZ_BAAARB010000003.1"/>
</dbReference>
<dbReference type="SUPFAM" id="SSF54285">
    <property type="entry name" value="MoaD/ThiS"/>
    <property type="match status" value="1"/>
</dbReference>
<dbReference type="InterPro" id="IPR003749">
    <property type="entry name" value="ThiS/MoaD-like"/>
</dbReference>
<name>A0ABN3H713_9ACTN</name>
<dbReference type="InterPro" id="IPR016155">
    <property type="entry name" value="Mopterin_synth/thiamin_S_b"/>
</dbReference>
<dbReference type="Gene3D" id="3.10.20.30">
    <property type="match status" value="1"/>
</dbReference>
<comment type="caution">
    <text evidence="1">The sequence shown here is derived from an EMBL/GenBank/DDBJ whole genome shotgun (WGS) entry which is preliminary data.</text>
</comment>
<gene>
    <name evidence="1" type="ORF">GCM10009855_08000</name>
</gene>
<keyword evidence="2" id="KW-1185">Reference proteome</keyword>
<evidence type="ECO:0000313" key="1">
    <source>
        <dbReference type="EMBL" id="GAA2371089.1"/>
    </source>
</evidence>
<organism evidence="1 2">
    <name type="scientific">Gordonia cholesterolivorans</name>
    <dbReference type="NCBI Taxonomy" id="559625"/>
    <lineage>
        <taxon>Bacteria</taxon>
        <taxon>Bacillati</taxon>
        <taxon>Actinomycetota</taxon>
        <taxon>Actinomycetes</taxon>
        <taxon>Mycobacteriales</taxon>
        <taxon>Gordoniaceae</taxon>
        <taxon>Gordonia</taxon>
    </lineage>
</organism>
<dbReference type="Pfam" id="PF02597">
    <property type="entry name" value="ThiS"/>
    <property type="match status" value="1"/>
</dbReference>
<reference evidence="1 2" key="1">
    <citation type="journal article" date="2019" name="Int. J. Syst. Evol. Microbiol.">
        <title>The Global Catalogue of Microorganisms (GCM) 10K type strain sequencing project: providing services to taxonomists for standard genome sequencing and annotation.</title>
        <authorList>
            <consortium name="The Broad Institute Genomics Platform"/>
            <consortium name="The Broad Institute Genome Sequencing Center for Infectious Disease"/>
            <person name="Wu L."/>
            <person name="Ma J."/>
        </authorList>
    </citation>
    <scope>NUCLEOTIDE SEQUENCE [LARGE SCALE GENOMIC DNA]</scope>
    <source>
        <strain evidence="1 2">JCM 16227</strain>
    </source>
</reference>